<dbReference type="InterPro" id="IPR036412">
    <property type="entry name" value="HAD-like_sf"/>
</dbReference>
<dbReference type="OrthoDB" id="9802350at2"/>
<protein>
    <submittedName>
        <fullName evidence="1">Noncanonical pyrimidine nucleotidase, YjjG family</fullName>
    </submittedName>
</protein>
<accession>A0A365P0C4</accession>
<dbReference type="PANTHER" id="PTHR47478">
    <property type="match status" value="1"/>
</dbReference>
<evidence type="ECO:0000313" key="1">
    <source>
        <dbReference type="EMBL" id="RBA27937.1"/>
    </source>
</evidence>
<dbReference type="InterPro" id="IPR023214">
    <property type="entry name" value="HAD_sf"/>
</dbReference>
<dbReference type="Gene3D" id="1.10.150.240">
    <property type="entry name" value="Putative phosphatase, domain 2"/>
    <property type="match status" value="1"/>
</dbReference>
<dbReference type="NCBIfam" id="TIGR02254">
    <property type="entry name" value="YjjG_YfnB"/>
    <property type="match status" value="1"/>
</dbReference>
<dbReference type="NCBIfam" id="TIGR01549">
    <property type="entry name" value="HAD-SF-IA-v1"/>
    <property type="match status" value="1"/>
</dbReference>
<dbReference type="GO" id="GO:0008253">
    <property type="term" value="F:5'-nucleotidase activity"/>
    <property type="evidence" value="ECO:0007669"/>
    <property type="project" value="InterPro"/>
</dbReference>
<keyword evidence="2" id="KW-1185">Reference proteome</keyword>
<dbReference type="PANTHER" id="PTHR47478:SF1">
    <property type="entry name" value="PYRIMIDINE 5'-NUCLEOTIDASE YJJG"/>
    <property type="match status" value="1"/>
</dbReference>
<name>A0A365P0C4_9FLAO</name>
<dbReference type="Gene3D" id="3.40.50.1000">
    <property type="entry name" value="HAD superfamily/HAD-like"/>
    <property type="match status" value="1"/>
</dbReference>
<dbReference type="EMBL" id="QLST01000011">
    <property type="protein sequence ID" value="RBA27937.1"/>
    <property type="molecule type" value="Genomic_DNA"/>
</dbReference>
<dbReference type="Proteomes" id="UP000253319">
    <property type="component" value="Unassembled WGS sequence"/>
</dbReference>
<dbReference type="SFLD" id="SFLDS00003">
    <property type="entry name" value="Haloacid_Dehalogenase"/>
    <property type="match status" value="1"/>
</dbReference>
<dbReference type="InterPro" id="IPR023198">
    <property type="entry name" value="PGP-like_dom2"/>
</dbReference>
<evidence type="ECO:0000313" key="2">
    <source>
        <dbReference type="Proteomes" id="UP000253319"/>
    </source>
</evidence>
<proteinExistence type="predicted"/>
<sequence>MNFQNKKHIFFDLDHTLWDFDKNSAFAFELIFEKHQIPVSVNAFIQHYLPINQEYWRLYQTNQVSHEHLRYYRLKDSFDALNYVVDSTLINQLSEDYIQYLPENNHLFDGAIEVLDYLSNHYKLHIITNGFSQVQTRKLQNANIAHYFATVTNSEMAGVKKPHPNIFNFALSLANATIQESIMIGDSIEADIQGALSVGMDAIFFNELVINHSHPVMQIQHLLELKKFL</sequence>
<gene>
    <name evidence="1" type="ORF">DPN68_09610</name>
</gene>
<dbReference type="InterPro" id="IPR006439">
    <property type="entry name" value="HAD-SF_hydro_IA"/>
</dbReference>
<reference evidence="1 2" key="1">
    <citation type="submission" date="2018-06" db="EMBL/GenBank/DDBJ databases">
        <title>Flavobacterium tibetense sp. nov., isolated from a wetland YonghuCo on Tibetan Plateau.</title>
        <authorList>
            <person name="Xing P."/>
            <person name="Phurbu D."/>
            <person name="Lu H."/>
        </authorList>
    </citation>
    <scope>NUCLEOTIDE SEQUENCE [LARGE SCALE GENOMIC DNA]</scope>
    <source>
        <strain evidence="1 2">YH5</strain>
    </source>
</reference>
<comment type="caution">
    <text evidence="1">The sequence shown here is derived from an EMBL/GenBank/DDBJ whole genome shotgun (WGS) entry which is preliminary data.</text>
</comment>
<dbReference type="Pfam" id="PF00702">
    <property type="entry name" value="Hydrolase"/>
    <property type="match status" value="1"/>
</dbReference>
<organism evidence="1 2">
    <name type="scientific">Flavobacterium tibetense</name>
    <dbReference type="NCBI Taxonomy" id="2233533"/>
    <lineage>
        <taxon>Bacteria</taxon>
        <taxon>Pseudomonadati</taxon>
        <taxon>Bacteroidota</taxon>
        <taxon>Flavobacteriia</taxon>
        <taxon>Flavobacteriales</taxon>
        <taxon>Flavobacteriaceae</taxon>
        <taxon>Flavobacterium</taxon>
    </lineage>
</organism>
<dbReference type="RefSeq" id="WP_113989441.1">
    <property type="nucleotide sequence ID" value="NZ_QLST01000011.1"/>
</dbReference>
<dbReference type="SUPFAM" id="SSF56784">
    <property type="entry name" value="HAD-like"/>
    <property type="match status" value="1"/>
</dbReference>
<dbReference type="InterPro" id="IPR011951">
    <property type="entry name" value="HAD-SF_hydro_IA_YjjG/PynA"/>
</dbReference>
<dbReference type="SFLD" id="SFLDG01135">
    <property type="entry name" value="C1.5.6:_HAD__Beta-PGM__Phospha"/>
    <property type="match status" value="1"/>
</dbReference>
<dbReference type="AlphaFoldDB" id="A0A365P0C4"/>
<dbReference type="InterPro" id="IPR052550">
    <property type="entry name" value="Pyrimidine_5'-ntase_YjjG"/>
</dbReference>
<dbReference type="SFLD" id="SFLDG01129">
    <property type="entry name" value="C1.5:_HAD__Beta-PGM__Phosphata"/>
    <property type="match status" value="1"/>
</dbReference>